<keyword evidence="2" id="KW-1133">Transmembrane helix</keyword>
<proteinExistence type="predicted"/>
<evidence type="ECO:0000259" key="3">
    <source>
        <dbReference type="Pfam" id="PF04089"/>
    </source>
</evidence>
<dbReference type="EMBL" id="JAEAOA010000307">
    <property type="protein sequence ID" value="KAK3584652.1"/>
    <property type="molecule type" value="Genomic_DNA"/>
</dbReference>
<evidence type="ECO:0000256" key="1">
    <source>
        <dbReference type="ARBA" id="ARBA00023157"/>
    </source>
</evidence>
<feature type="domain" description="BRICHOS" evidence="3">
    <location>
        <begin position="102"/>
        <end position="189"/>
    </location>
</feature>
<reference evidence="4" key="1">
    <citation type="journal article" date="2021" name="Genome Biol. Evol.">
        <title>A High-Quality Reference Genome for a Parasitic Bivalve with Doubly Uniparental Inheritance (Bivalvia: Unionida).</title>
        <authorList>
            <person name="Smith C.H."/>
        </authorList>
    </citation>
    <scope>NUCLEOTIDE SEQUENCE</scope>
    <source>
        <strain evidence="4">CHS0354</strain>
    </source>
</reference>
<comment type="caution">
    <text evidence="4">The sequence shown here is derived from an EMBL/GenBank/DDBJ whole genome shotgun (WGS) entry which is preliminary data.</text>
</comment>
<keyword evidence="1" id="KW-1015">Disulfide bond</keyword>
<keyword evidence="2" id="KW-0812">Transmembrane</keyword>
<keyword evidence="5" id="KW-1185">Reference proteome</keyword>
<gene>
    <name evidence="4" type="ORF">CHS0354_003940</name>
</gene>
<evidence type="ECO:0000313" key="5">
    <source>
        <dbReference type="Proteomes" id="UP001195483"/>
    </source>
</evidence>
<dbReference type="InterPro" id="IPR007084">
    <property type="entry name" value="BRICHOS_dom"/>
</dbReference>
<feature type="transmembrane region" description="Helical" evidence="2">
    <location>
        <begin position="38"/>
        <end position="61"/>
    </location>
</feature>
<dbReference type="Pfam" id="PF04089">
    <property type="entry name" value="BRICHOS"/>
    <property type="match status" value="1"/>
</dbReference>
<dbReference type="Proteomes" id="UP001195483">
    <property type="component" value="Unassembled WGS sequence"/>
</dbReference>
<sequence>MKPMASETKPDISTAVLQTPIEQKRPEEIKEKRKKLKIIAVSVAVLVVVVTAAIITAMYVVGKQADDIIKTAWLPYKDESGKTSTQKVTVTSREEKFEIAGTGTAVFDFDKSLLVFKPDKISHPVCFLTAVNTSTLLSPEKMKGFLEDKTVSDLPSNLSDHAEYMSSGVVVPNKDFLSPMSKELCKDTQVILMVPKSDCIEQTALARKKRSCVIYYYCYPIYCEDDQLYCYYVCYWWVVCNEDETVV</sequence>
<reference evidence="4" key="2">
    <citation type="journal article" date="2021" name="Genome Biol. Evol.">
        <title>Developing a high-quality reference genome for a parasitic bivalve with doubly uniparental inheritance (Bivalvia: Unionida).</title>
        <authorList>
            <person name="Smith C.H."/>
        </authorList>
    </citation>
    <scope>NUCLEOTIDE SEQUENCE</scope>
    <source>
        <strain evidence="4">CHS0354</strain>
        <tissue evidence="4">Mantle</tissue>
    </source>
</reference>
<reference evidence="4" key="3">
    <citation type="submission" date="2023-05" db="EMBL/GenBank/DDBJ databases">
        <authorList>
            <person name="Smith C.H."/>
        </authorList>
    </citation>
    <scope>NUCLEOTIDE SEQUENCE</scope>
    <source>
        <strain evidence="4">CHS0354</strain>
        <tissue evidence="4">Mantle</tissue>
    </source>
</reference>
<protein>
    <recommendedName>
        <fullName evidence="3">BRICHOS domain-containing protein</fullName>
    </recommendedName>
</protein>
<name>A0AAE0S3N6_9BIVA</name>
<evidence type="ECO:0000256" key="2">
    <source>
        <dbReference type="SAM" id="Phobius"/>
    </source>
</evidence>
<dbReference type="AlphaFoldDB" id="A0AAE0S3N6"/>
<organism evidence="4 5">
    <name type="scientific">Potamilus streckersoni</name>
    <dbReference type="NCBI Taxonomy" id="2493646"/>
    <lineage>
        <taxon>Eukaryota</taxon>
        <taxon>Metazoa</taxon>
        <taxon>Spiralia</taxon>
        <taxon>Lophotrochozoa</taxon>
        <taxon>Mollusca</taxon>
        <taxon>Bivalvia</taxon>
        <taxon>Autobranchia</taxon>
        <taxon>Heteroconchia</taxon>
        <taxon>Palaeoheterodonta</taxon>
        <taxon>Unionida</taxon>
        <taxon>Unionoidea</taxon>
        <taxon>Unionidae</taxon>
        <taxon>Ambleminae</taxon>
        <taxon>Lampsilini</taxon>
        <taxon>Potamilus</taxon>
    </lineage>
</organism>
<keyword evidence="2" id="KW-0472">Membrane</keyword>
<evidence type="ECO:0000313" key="4">
    <source>
        <dbReference type="EMBL" id="KAK3584652.1"/>
    </source>
</evidence>
<accession>A0AAE0S3N6</accession>